<sequence length="301" mass="33994">MASKRRNMFQKNKTQETTENVVFLDVHRYFLFAPNLFSFMQGFKDEHIDLTRAQEICLPIQKSSPKNSVSHESSCQTSLKEHEDYGQFNSLILSRETEQESLLKLGKKSPVVEYLESFGLSFLKPSDQKPVHITKHTTNRGTHDVSKNTTDSNSEVSKNRLKGHLYRNLLKTLPIHRLLEYADFQLEFDGFPLNPLQTKLLTPQEQLAAVNSYSNDSCAVMPSSDFYKATKDKFQQLIAEGVCRLSSSPWTSSVYMTDTSGDERMKTSSGAETSGRKEVKSPERKKTSCAGAVGTNKGEEV</sequence>
<keyword evidence="3" id="KW-1185">Reference proteome</keyword>
<name>A0ABD0Y6M0_9HEMI</name>
<protein>
    <recommendedName>
        <fullName evidence="4">DEUBAD domain-containing protein</fullName>
    </recommendedName>
</protein>
<feature type="region of interest" description="Disordered" evidence="1">
    <location>
        <begin position="256"/>
        <end position="301"/>
    </location>
</feature>
<feature type="compositionally biased region" description="Basic and acidic residues" evidence="1">
    <location>
        <begin position="274"/>
        <end position="286"/>
    </location>
</feature>
<evidence type="ECO:0008006" key="4">
    <source>
        <dbReference type="Google" id="ProtNLM"/>
    </source>
</evidence>
<comment type="caution">
    <text evidence="2">The sequence shown here is derived from an EMBL/GenBank/DDBJ whole genome shotgun (WGS) entry which is preliminary data.</text>
</comment>
<dbReference type="EMBL" id="JBFDAA010000012">
    <property type="protein sequence ID" value="KAL1123030.1"/>
    <property type="molecule type" value="Genomic_DNA"/>
</dbReference>
<evidence type="ECO:0000313" key="3">
    <source>
        <dbReference type="Proteomes" id="UP001558652"/>
    </source>
</evidence>
<dbReference type="AlphaFoldDB" id="A0ABD0Y6M0"/>
<gene>
    <name evidence="2" type="ORF">AAG570_002118</name>
</gene>
<dbReference type="Proteomes" id="UP001558652">
    <property type="component" value="Unassembled WGS sequence"/>
</dbReference>
<proteinExistence type="predicted"/>
<evidence type="ECO:0000256" key="1">
    <source>
        <dbReference type="SAM" id="MobiDB-lite"/>
    </source>
</evidence>
<organism evidence="2 3">
    <name type="scientific">Ranatra chinensis</name>
    <dbReference type="NCBI Taxonomy" id="642074"/>
    <lineage>
        <taxon>Eukaryota</taxon>
        <taxon>Metazoa</taxon>
        <taxon>Ecdysozoa</taxon>
        <taxon>Arthropoda</taxon>
        <taxon>Hexapoda</taxon>
        <taxon>Insecta</taxon>
        <taxon>Pterygota</taxon>
        <taxon>Neoptera</taxon>
        <taxon>Paraneoptera</taxon>
        <taxon>Hemiptera</taxon>
        <taxon>Heteroptera</taxon>
        <taxon>Panheteroptera</taxon>
        <taxon>Nepomorpha</taxon>
        <taxon>Nepidae</taxon>
        <taxon>Ranatrinae</taxon>
        <taxon>Ranatra</taxon>
    </lineage>
</organism>
<reference evidence="2 3" key="1">
    <citation type="submission" date="2024-07" db="EMBL/GenBank/DDBJ databases">
        <title>Chromosome-level genome assembly of the water stick insect Ranatra chinensis (Heteroptera: Nepidae).</title>
        <authorList>
            <person name="Liu X."/>
        </authorList>
    </citation>
    <scope>NUCLEOTIDE SEQUENCE [LARGE SCALE GENOMIC DNA]</scope>
    <source>
        <strain evidence="2">Cailab_2021Rc</strain>
        <tissue evidence="2">Muscle</tissue>
    </source>
</reference>
<accession>A0ABD0Y6M0</accession>
<evidence type="ECO:0000313" key="2">
    <source>
        <dbReference type="EMBL" id="KAL1123030.1"/>
    </source>
</evidence>